<dbReference type="AlphaFoldDB" id="A0A8I6RKG7"/>
<reference evidence="3" key="1">
    <citation type="submission" date="2022-01" db="UniProtKB">
        <authorList>
            <consortium name="EnsemblMetazoa"/>
        </authorList>
    </citation>
    <scope>IDENTIFICATION</scope>
</reference>
<evidence type="ECO:0000313" key="3">
    <source>
        <dbReference type="EnsemblMetazoa" id="XP_014246818.1"/>
    </source>
</evidence>
<dbReference type="CTD" id="38810"/>
<dbReference type="Proteomes" id="UP000494040">
    <property type="component" value="Unassembled WGS sequence"/>
</dbReference>
<dbReference type="GeneID" id="106665117"/>
<evidence type="ECO:0000256" key="1">
    <source>
        <dbReference type="SAM" id="MobiDB-lite"/>
    </source>
</evidence>
<evidence type="ECO:0000256" key="2">
    <source>
        <dbReference type="SAM" id="Phobius"/>
    </source>
</evidence>
<sequence length="152" mass="17906">MSEGSFEVTGRTTTESLYNPPKPFGDFSDEDRNAFMKNPLYKTHREFGDFTAFYITITICTIFGFGVFLLNIFFCWCSKHKDYWRDSNTGNRWIFPIWTKSPYRQPPLDLTELEETVKAIEPTQVYDTSEAEHHTGYGQEEYLELHKRESDL</sequence>
<feature type="region of interest" description="Disordered" evidence="1">
    <location>
        <begin position="1"/>
        <end position="25"/>
    </location>
</feature>
<keyword evidence="2" id="KW-0812">Transmembrane</keyword>
<dbReference type="RefSeq" id="XP_014246818.1">
    <property type="nucleotide sequence ID" value="XM_014391332.2"/>
</dbReference>
<dbReference type="OMA" id="HEYGDFT"/>
<evidence type="ECO:0000313" key="4">
    <source>
        <dbReference type="Proteomes" id="UP000494040"/>
    </source>
</evidence>
<proteinExistence type="predicted"/>
<dbReference type="KEGG" id="clec:106665117"/>
<keyword evidence="2" id="KW-1133">Transmembrane helix</keyword>
<dbReference type="OrthoDB" id="8168818at2759"/>
<keyword evidence="4" id="KW-1185">Reference proteome</keyword>
<accession>A0A8I6RKG7</accession>
<dbReference type="EnsemblMetazoa" id="XM_014391332.2">
    <property type="protein sequence ID" value="XP_014246818.1"/>
    <property type="gene ID" value="LOC106665117"/>
</dbReference>
<keyword evidence="2" id="KW-0472">Membrane</keyword>
<feature type="transmembrane region" description="Helical" evidence="2">
    <location>
        <begin position="52"/>
        <end position="77"/>
    </location>
</feature>
<protein>
    <submittedName>
        <fullName evidence="3">Uncharacterized protein</fullName>
    </submittedName>
</protein>
<organism evidence="3 4">
    <name type="scientific">Cimex lectularius</name>
    <name type="common">Bed bug</name>
    <name type="synonym">Acanthia lectularia</name>
    <dbReference type="NCBI Taxonomy" id="79782"/>
    <lineage>
        <taxon>Eukaryota</taxon>
        <taxon>Metazoa</taxon>
        <taxon>Ecdysozoa</taxon>
        <taxon>Arthropoda</taxon>
        <taxon>Hexapoda</taxon>
        <taxon>Insecta</taxon>
        <taxon>Pterygota</taxon>
        <taxon>Neoptera</taxon>
        <taxon>Paraneoptera</taxon>
        <taxon>Hemiptera</taxon>
        <taxon>Heteroptera</taxon>
        <taxon>Panheteroptera</taxon>
        <taxon>Cimicomorpha</taxon>
        <taxon>Cimicidae</taxon>
        <taxon>Cimex</taxon>
    </lineage>
</organism>
<name>A0A8I6RKG7_CIMLE</name>